<evidence type="ECO:0000313" key="1">
    <source>
        <dbReference type="EnsemblPlants" id="cds.evm.model.03.1422"/>
    </source>
</evidence>
<dbReference type="Proteomes" id="UP000596661">
    <property type="component" value="Chromosome 3"/>
</dbReference>
<reference evidence="1" key="2">
    <citation type="submission" date="2021-03" db="UniProtKB">
        <authorList>
            <consortium name="EnsemblPlants"/>
        </authorList>
    </citation>
    <scope>IDENTIFICATION</scope>
</reference>
<sequence length="64" mass="6671">MGSGFCSSSGSGPSLSTRTRHRLLCSALCPITLNPEGPLLMMIPSPTKLFLGQLPAFACNFGVT</sequence>
<organism evidence="1 2">
    <name type="scientific">Cannabis sativa</name>
    <name type="common">Hemp</name>
    <name type="synonym">Marijuana</name>
    <dbReference type="NCBI Taxonomy" id="3483"/>
    <lineage>
        <taxon>Eukaryota</taxon>
        <taxon>Viridiplantae</taxon>
        <taxon>Streptophyta</taxon>
        <taxon>Embryophyta</taxon>
        <taxon>Tracheophyta</taxon>
        <taxon>Spermatophyta</taxon>
        <taxon>Magnoliopsida</taxon>
        <taxon>eudicotyledons</taxon>
        <taxon>Gunneridae</taxon>
        <taxon>Pentapetalae</taxon>
        <taxon>rosids</taxon>
        <taxon>fabids</taxon>
        <taxon>Rosales</taxon>
        <taxon>Cannabaceae</taxon>
        <taxon>Cannabis</taxon>
    </lineage>
</organism>
<accession>A0A803P583</accession>
<keyword evidence="2" id="KW-1185">Reference proteome</keyword>
<proteinExistence type="predicted"/>
<evidence type="ECO:0000313" key="2">
    <source>
        <dbReference type="Proteomes" id="UP000596661"/>
    </source>
</evidence>
<dbReference type="EMBL" id="UZAU01000301">
    <property type="status" value="NOT_ANNOTATED_CDS"/>
    <property type="molecule type" value="Genomic_DNA"/>
</dbReference>
<dbReference type="Gramene" id="evm.model.03.1422">
    <property type="protein sequence ID" value="cds.evm.model.03.1422"/>
    <property type="gene ID" value="evm.TU.03.1422"/>
</dbReference>
<protein>
    <submittedName>
        <fullName evidence="1">Uncharacterized protein</fullName>
    </submittedName>
</protein>
<name>A0A803P583_CANSA</name>
<dbReference type="AlphaFoldDB" id="A0A803P583"/>
<reference evidence="1" key="1">
    <citation type="submission" date="2018-11" db="EMBL/GenBank/DDBJ databases">
        <authorList>
            <person name="Grassa J C."/>
        </authorList>
    </citation>
    <scope>NUCLEOTIDE SEQUENCE [LARGE SCALE GENOMIC DNA]</scope>
</reference>
<dbReference type="EnsemblPlants" id="evm.model.03.1422">
    <property type="protein sequence ID" value="cds.evm.model.03.1422"/>
    <property type="gene ID" value="evm.TU.03.1422"/>
</dbReference>